<evidence type="ECO:0000256" key="7">
    <source>
        <dbReference type="ARBA" id="ARBA00037892"/>
    </source>
</evidence>
<comment type="similarity">
    <text evidence="1 10">Belongs to the iron/ascorbate-dependent oxidoreductase family.</text>
</comment>
<keyword evidence="4" id="KW-0847">Vitamin C</keyword>
<organism evidence="12 13">
    <name type="scientific">Amborella trichopoda</name>
    <dbReference type="NCBI Taxonomy" id="13333"/>
    <lineage>
        <taxon>Eukaryota</taxon>
        <taxon>Viridiplantae</taxon>
        <taxon>Streptophyta</taxon>
        <taxon>Embryophyta</taxon>
        <taxon>Tracheophyta</taxon>
        <taxon>Spermatophyta</taxon>
        <taxon>Magnoliopsida</taxon>
        <taxon>Amborellales</taxon>
        <taxon>Amborellaceae</taxon>
        <taxon>Amborella</taxon>
    </lineage>
</organism>
<dbReference type="eggNOG" id="KOG0143">
    <property type="taxonomic scope" value="Eukaryota"/>
</dbReference>
<evidence type="ECO:0000256" key="6">
    <source>
        <dbReference type="ARBA" id="ARBA00023004"/>
    </source>
</evidence>
<dbReference type="InterPro" id="IPR044861">
    <property type="entry name" value="IPNS-like_FE2OG_OXY"/>
</dbReference>
<dbReference type="GO" id="GO:0046872">
    <property type="term" value="F:metal ion binding"/>
    <property type="evidence" value="ECO:0007669"/>
    <property type="project" value="UniProtKB-KW"/>
</dbReference>
<dbReference type="GO" id="GO:0031418">
    <property type="term" value="F:L-ascorbic acid binding"/>
    <property type="evidence" value="ECO:0007669"/>
    <property type="project" value="UniProtKB-KW"/>
</dbReference>
<dbReference type="OMA" id="MINGHYK"/>
<dbReference type="SUPFAM" id="SSF51197">
    <property type="entry name" value="Clavaminate synthase-like"/>
    <property type="match status" value="1"/>
</dbReference>
<evidence type="ECO:0000256" key="10">
    <source>
        <dbReference type="RuleBase" id="RU003682"/>
    </source>
</evidence>
<evidence type="ECO:0000313" key="13">
    <source>
        <dbReference type="Proteomes" id="UP000017836"/>
    </source>
</evidence>
<dbReference type="InterPro" id="IPR027443">
    <property type="entry name" value="IPNS-like_sf"/>
</dbReference>
<evidence type="ECO:0000259" key="11">
    <source>
        <dbReference type="PROSITE" id="PS51471"/>
    </source>
</evidence>
<keyword evidence="5 10" id="KW-0560">Oxidoreductase</keyword>
<evidence type="ECO:0000313" key="12">
    <source>
        <dbReference type="EMBL" id="ERN05945.1"/>
    </source>
</evidence>
<evidence type="ECO:0000256" key="4">
    <source>
        <dbReference type="ARBA" id="ARBA00022896"/>
    </source>
</evidence>
<keyword evidence="13" id="KW-1185">Reference proteome</keyword>
<dbReference type="Gramene" id="ERN05945">
    <property type="protein sequence ID" value="ERN05945"/>
    <property type="gene ID" value="AMTR_s00145p00063010"/>
</dbReference>
<gene>
    <name evidence="12" type="ORF">AMTR_s00145p00063010</name>
</gene>
<comment type="pathway">
    <text evidence="7">Alkene biosynthesis; ethylene biosynthesis via S-adenosyl-L-methionine; ethylene from S-adenosyl-L-methionine: step 2/2.</text>
</comment>
<comment type="catalytic activity">
    <reaction evidence="9">
        <text>1-aminocyclopropane-1-carboxylate + L-ascorbate + O2 = ethene + L-dehydroascorbate + hydrogen cyanide + CO2 + 2 H2O</text>
        <dbReference type="Rhea" id="RHEA:23640"/>
        <dbReference type="ChEBI" id="CHEBI:15377"/>
        <dbReference type="ChEBI" id="CHEBI:15379"/>
        <dbReference type="ChEBI" id="CHEBI:16526"/>
        <dbReference type="ChEBI" id="CHEBI:18153"/>
        <dbReference type="ChEBI" id="CHEBI:18407"/>
        <dbReference type="ChEBI" id="CHEBI:38290"/>
        <dbReference type="ChEBI" id="CHEBI:58360"/>
        <dbReference type="ChEBI" id="CHEBI:58539"/>
        <dbReference type="EC" id="1.14.17.4"/>
    </reaction>
</comment>
<keyword evidence="3 10" id="KW-0479">Metal-binding</keyword>
<reference evidence="13" key="1">
    <citation type="journal article" date="2013" name="Science">
        <title>The Amborella genome and the evolution of flowering plants.</title>
        <authorList>
            <consortium name="Amborella Genome Project"/>
        </authorList>
    </citation>
    <scope>NUCLEOTIDE SEQUENCE [LARGE SCALE GENOMIC DNA]</scope>
</reference>
<dbReference type="GO" id="GO:0009815">
    <property type="term" value="F:1-aminocyclopropane-1-carboxylate oxidase activity"/>
    <property type="evidence" value="ECO:0007669"/>
    <property type="project" value="UniProtKB-EC"/>
</dbReference>
<evidence type="ECO:0000256" key="8">
    <source>
        <dbReference type="ARBA" id="ARBA00039090"/>
    </source>
</evidence>
<evidence type="ECO:0000256" key="1">
    <source>
        <dbReference type="ARBA" id="ARBA00008056"/>
    </source>
</evidence>
<proteinExistence type="inferred from homology"/>
<dbReference type="Gene3D" id="2.60.120.330">
    <property type="entry name" value="B-lactam Antibiotic, Isopenicillin N Synthase, Chain"/>
    <property type="match status" value="1"/>
</dbReference>
<dbReference type="PROSITE" id="PS51471">
    <property type="entry name" value="FE2OG_OXY"/>
    <property type="match status" value="1"/>
</dbReference>
<dbReference type="InterPro" id="IPR050295">
    <property type="entry name" value="Plant_2OG-oxidoreductases"/>
</dbReference>
<dbReference type="EMBL" id="KI393970">
    <property type="protein sequence ID" value="ERN05945.1"/>
    <property type="molecule type" value="Genomic_DNA"/>
</dbReference>
<keyword evidence="6 10" id="KW-0408">Iron</keyword>
<sequence>MDRLKGLMNDHYEEYMKPQFQFHDSHVQNELERSPSYVRSFGDWECSFFVKHMPTSNLTLLPQISDDLKQAIHEYVEEVKKVAEMMLDLFCENLGLERGYLKKVFLGSDGLPMLGTKLAKYPVCPRPDLVRGLRAHTDAGGIIFLLQDDQVPGLQFVKDGKWVDVPPLANSLFINIGDQLEVITNGRYKSMLHRVLAREDGSRLSIVTFYNPADDAEIGPAPELTYPSRFRFGEYMNIYASTKFSDKQPRFEAMKKHAVDTPLLV</sequence>
<dbReference type="Pfam" id="PF03171">
    <property type="entry name" value="2OG-FeII_Oxy"/>
    <property type="match status" value="1"/>
</dbReference>
<evidence type="ECO:0000256" key="5">
    <source>
        <dbReference type="ARBA" id="ARBA00023002"/>
    </source>
</evidence>
<dbReference type="FunFam" id="2.60.120.330:FF:000010">
    <property type="entry name" value="1-aminocyclopropane-1-carboxylate oxidase 1"/>
    <property type="match status" value="1"/>
</dbReference>
<name>W1PFU6_AMBTC</name>
<dbReference type="Proteomes" id="UP000017836">
    <property type="component" value="Unassembled WGS sequence"/>
</dbReference>
<dbReference type="HOGENOM" id="CLU_010119_16_1_1"/>
<dbReference type="STRING" id="13333.W1PFU6"/>
<accession>W1PFU6</accession>
<feature type="domain" description="Fe2OG dioxygenase" evidence="11">
    <location>
        <begin position="109"/>
        <end position="212"/>
    </location>
</feature>
<protein>
    <recommendedName>
        <fullName evidence="8">aminocyclopropanecarboxylate oxidase</fullName>
        <ecNumber evidence="8">1.14.17.4</ecNumber>
    </recommendedName>
</protein>
<evidence type="ECO:0000256" key="3">
    <source>
        <dbReference type="ARBA" id="ARBA00022723"/>
    </source>
</evidence>
<evidence type="ECO:0000256" key="2">
    <source>
        <dbReference type="ARBA" id="ARBA00022666"/>
    </source>
</evidence>
<dbReference type="InterPro" id="IPR005123">
    <property type="entry name" value="Oxoglu/Fe-dep_dioxygenase_dom"/>
</dbReference>
<evidence type="ECO:0000256" key="9">
    <source>
        <dbReference type="ARBA" id="ARBA00050579"/>
    </source>
</evidence>
<dbReference type="AlphaFoldDB" id="W1PFU6"/>
<dbReference type="EC" id="1.14.17.4" evidence="8"/>
<dbReference type="GO" id="GO:0009693">
    <property type="term" value="P:ethylene biosynthetic process"/>
    <property type="evidence" value="ECO:0007669"/>
    <property type="project" value="UniProtKB-KW"/>
</dbReference>
<keyword evidence="2" id="KW-0266">Ethylene biosynthesis</keyword>
<dbReference type="PANTHER" id="PTHR47991">
    <property type="entry name" value="OXOGLUTARATE/IRON-DEPENDENT DIOXYGENASE"/>
    <property type="match status" value="1"/>
</dbReference>